<sequence length="229" mass="25504">MATATAAPPKLTGHPALEQATQEENTNLKIAVAILATAVGLFVFFFFFWPHIRWWQKGKAVDAEQGIEMNRQEITRRSPPLQQPGAGQNELPEQPREVVPPPQPARVVAPTHQDRRVPVQNDLRQQVGGSHSVPQAGRNHHHVAPQGASATYVPSQDDQYSGFSEVDLGQKTQTENSRNDEANFDTLLSRMGPLTPTYGRSAAQRRQERYDADKPRAKGYDADTGERFY</sequence>
<keyword evidence="2" id="KW-0472">Membrane</keyword>
<evidence type="ECO:0000256" key="1">
    <source>
        <dbReference type="SAM" id="MobiDB-lite"/>
    </source>
</evidence>
<dbReference type="RefSeq" id="XP_060279520.1">
    <property type="nucleotide sequence ID" value="XM_060426258.1"/>
</dbReference>
<feature type="region of interest" description="Disordered" evidence="1">
    <location>
        <begin position="169"/>
        <end position="229"/>
    </location>
</feature>
<proteinExistence type="predicted"/>
<keyword evidence="4" id="KW-1185">Reference proteome</keyword>
<dbReference type="EMBL" id="MU839028">
    <property type="protein sequence ID" value="KAK1763307.1"/>
    <property type="molecule type" value="Genomic_DNA"/>
</dbReference>
<accession>A0AAJ0BSM5</accession>
<dbReference type="GeneID" id="85309445"/>
<organism evidence="3 4">
    <name type="scientific">Phialemonium atrogriseum</name>
    <dbReference type="NCBI Taxonomy" id="1093897"/>
    <lineage>
        <taxon>Eukaryota</taxon>
        <taxon>Fungi</taxon>
        <taxon>Dikarya</taxon>
        <taxon>Ascomycota</taxon>
        <taxon>Pezizomycotina</taxon>
        <taxon>Sordariomycetes</taxon>
        <taxon>Sordariomycetidae</taxon>
        <taxon>Cephalothecales</taxon>
        <taxon>Cephalothecaceae</taxon>
        <taxon>Phialemonium</taxon>
    </lineage>
</organism>
<evidence type="ECO:0000313" key="3">
    <source>
        <dbReference type="EMBL" id="KAK1763307.1"/>
    </source>
</evidence>
<dbReference type="AlphaFoldDB" id="A0AAJ0BSM5"/>
<evidence type="ECO:0000256" key="2">
    <source>
        <dbReference type="SAM" id="Phobius"/>
    </source>
</evidence>
<feature type="region of interest" description="Disordered" evidence="1">
    <location>
        <begin position="70"/>
        <end position="103"/>
    </location>
</feature>
<feature type="compositionally biased region" description="Basic and acidic residues" evidence="1">
    <location>
        <begin position="205"/>
        <end position="229"/>
    </location>
</feature>
<gene>
    <name evidence="3" type="ORF">QBC33DRAFT_518681</name>
</gene>
<reference evidence="3" key="1">
    <citation type="submission" date="2023-06" db="EMBL/GenBank/DDBJ databases">
        <title>Genome-scale phylogeny and comparative genomics of the fungal order Sordariales.</title>
        <authorList>
            <consortium name="Lawrence Berkeley National Laboratory"/>
            <person name="Hensen N."/>
            <person name="Bonometti L."/>
            <person name="Westerberg I."/>
            <person name="Brannstrom I.O."/>
            <person name="Guillou S."/>
            <person name="Cros-Aarteil S."/>
            <person name="Calhoun S."/>
            <person name="Haridas S."/>
            <person name="Kuo A."/>
            <person name="Mondo S."/>
            <person name="Pangilinan J."/>
            <person name="Riley R."/>
            <person name="Labutti K."/>
            <person name="Andreopoulos B."/>
            <person name="Lipzen A."/>
            <person name="Chen C."/>
            <person name="Yanf M."/>
            <person name="Daum C."/>
            <person name="Ng V."/>
            <person name="Clum A."/>
            <person name="Steindorff A."/>
            <person name="Ohm R."/>
            <person name="Martin F."/>
            <person name="Silar P."/>
            <person name="Natvig D."/>
            <person name="Lalanne C."/>
            <person name="Gautier V."/>
            <person name="Ament-Velasquez S.L."/>
            <person name="Kruys A."/>
            <person name="Hutchinson M.I."/>
            <person name="Powell A.J."/>
            <person name="Barry K."/>
            <person name="Miller A.N."/>
            <person name="Grigoriev I.V."/>
            <person name="Debuchy R."/>
            <person name="Gladieux P."/>
            <person name="Thoren M.H."/>
            <person name="Johannesson H."/>
        </authorList>
    </citation>
    <scope>NUCLEOTIDE SEQUENCE</scope>
    <source>
        <strain evidence="3">8032-3</strain>
    </source>
</reference>
<protein>
    <submittedName>
        <fullName evidence="3">Uncharacterized protein</fullName>
    </submittedName>
</protein>
<feature type="transmembrane region" description="Helical" evidence="2">
    <location>
        <begin position="30"/>
        <end position="49"/>
    </location>
</feature>
<comment type="caution">
    <text evidence="3">The sequence shown here is derived from an EMBL/GenBank/DDBJ whole genome shotgun (WGS) entry which is preliminary data.</text>
</comment>
<dbReference type="Proteomes" id="UP001244011">
    <property type="component" value="Unassembled WGS sequence"/>
</dbReference>
<keyword evidence="2" id="KW-1133">Transmembrane helix</keyword>
<keyword evidence="2" id="KW-0812">Transmembrane</keyword>
<evidence type="ECO:0000313" key="4">
    <source>
        <dbReference type="Proteomes" id="UP001244011"/>
    </source>
</evidence>
<name>A0AAJ0BSM5_9PEZI</name>